<name>A0A846N1P4_9PROT</name>
<evidence type="ECO:0000313" key="2">
    <source>
        <dbReference type="Proteomes" id="UP000570514"/>
    </source>
</evidence>
<dbReference type="AlphaFoldDB" id="A0A846N1P4"/>
<organism evidence="1 2">
    <name type="scientific">Rhizomicrobium palustre</name>
    <dbReference type="NCBI Taxonomy" id="189966"/>
    <lineage>
        <taxon>Bacteria</taxon>
        <taxon>Pseudomonadati</taxon>
        <taxon>Pseudomonadota</taxon>
        <taxon>Alphaproteobacteria</taxon>
        <taxon>Micropepsales</taxon>
        <taxon>Micropepsaceae</taxon>
        <taxon>Rhizomicrobium</taxon>
    </lineage>
</organism>
<dbReference type="InterPro" id="IPR011006">
    <property type="entry name" value="CheY-like_superfamily"/>
</dbReference>
<protein>
    <recommendedName>
        <fullName evidence="3">Response regulatory domain-containing protein</fullName>
    </recommendedName>
</protein>
<evidence type="ECO:0000313" key="1">
    <source>
        <dbReference type="EMBL" id="NIK89894.1"/>
    </source>
</evidence>
<sequence>MALGVCLITSENKSENAEELRGLFERCGLEVSTPHSPEADDGHIYDAAVCLVIDMPQGGALRTLRLFRAYGITTPALLIVDPGREVDPETLDCGWVMDVIPRGSNPLRVLRWVQSMCAARKLLSSRARQSKETDRAA</sequence>
<dbReference type="EMBL" id="JAASRM010000001">
    <property type="protein sequence ID" value="NIK89894.1"/>
    <property type="molecule type" value="Genomic_DNA"/>
</dbReference>
<keyword evidence="2" id="KW-1185">Reference proteome</keyword>
<reference evidence="1 2" key="1">
    <citation type="submission" date="2020-03" db="EMBL/GenBank/DDBJ databases">
        <title>Genomic Encyclopedia of Type Strains, Phase IV (KMG-IV): sequencing the most valuable type-strain genomes for metagenomic binning, comparative biology and taxonomic classification.</title>
        <authorList>
            <person name="Goeker M."/>
        </authorList>
    </citation>
    <scope>NUCLEOTIDE SEQUENCE [LARGE SCALE GENOMIC DNA]</scope>
    <source>
        <strain evidence="1 2">DSM 19867</strain>
    </source>
</reference>
<accession>A0A846N1P4</accession>
<dbReference type="Proteomes" id="UP000570514">
    <property type="component" value="Unassembled WGS sequence"/>
</dbReference>
<proteinExistence type="predicted"/>
<dbReference type="RefSeq" id="WP_167083972.1">
    <property type="nucleotide sequence ID" value="NZ_BAAADC010000001.1"/>
</dbReference>
<evidence type="ECO:0008006" key="3">
    <source>
        <dbReference type="Google" id="ProtNLM"/>
    </source>
</evidence>
<gene>
    <name evidence="1" type="ORF">FHS83_003212</name>
</gene>
<dbReference type="SUPFAM" id="SSF52172">
    <property type="entry name" value="CheY-like"/>
    <property type="match status" value="1"/>
</dbReference>
<comment type="caution">
    <text evidence="1">The sequence shown here is derived from an EMBL/GenBank/DDBJ whole genome shotgun (WGS) entry which is preliminary data.</text>
</comment>